<evidence type="ECO:0000256" key="21">
    <source>
        <dbReference type="SAM" id="Phobius"/>
    </source>
</evidence>
<feature type="compositionally biased region" description="Low complexity" evidence="20">
    <location>
        <begin position="2044"/>
        <end position="2056"/>
    </location>
</feature>
<dbReference type="GO" id="GO:0008331">
    <property type="term" value="F:high voltage-gated calcium channel activity"/>
    <property type="evidence" value="ECO:0007669"/>
    <property type="project" value="TreeGrafter"/>
</dbReference>
<keyword evidence="10 21" id="KW-1133">Transmembrane helix</keyword>
<evidence type="ECO:0000256" key="13">
    <source>
        <dbReference type="ARBA" id="ARBA00023180"/>
    </source>
</evidence>
<keyword evidence="11" id="KW-0406">Ion transport</keyword>
<feature type="transmembrane region" description="Helical" evidence="21">
    <location>
        <begin position="584"/>
        <end position="607"/>
    </location>
</feature>
<feature type="transmembrane region" description="Helical" evidence="21">
    <location>
        <begin position="1555"/>
        <end position="1572"/>
    </location>
</feature>
<keyword evidence="5 19" id="KW-0109">Calcium transport</keyword>
<feature type="compositionally biased region" description="Polar residues" evidence="20">
    <location>
        <begin position="2122"/>
        <end position="2135"/>
    </location>
</feature>
<dbReference type="PROSITE" id="PS50222">
    <property type="entry name" value="EF_HAND_2"/>
    <property type="match status" value="1"/>
</dbReference>
<feature type="transmembrane region" description="Helical" evidence="21">
    <location>
        <begin position="1218"/>
        <end position="1244"/>
    </location>
</feature>
<dbReference type="FunFam" id="1.20.120.350:FF:000063">
    <property type="entry name" value="Calcium channel subunit Cch1"/>
    <property type="match status" value="1"/>
</dbReference>
<organism evidence="23 24">
    <name type="scientific">Phialophora macrospora</name>
    <dbReference type="NCBI Taxonomy" id="1851006"/>
    <lineage>
        <taxon>Eukaryota</taxon>
        <taxon>Fungi</taxon>
        <taxon>Dikarya</taxon>
        <taxon>Ascomycota</taxon>
        <taxon>Pezizomycotina</taxon>
        <taxon>Eurotiomycetes</taxon>
        <taxon>Chaetothyriomycetidae</taxon>
        <taxon>Chaetothyriales</taxon>
        <taxon>Herpotrichiellaceae</taxon>
        <taxon>Phialophora</taxon>
    </lineage>
</organism>
<feature type="transmembrane region" description="Helical" evidence="21">
    <location>
        <begin position="725"/>
        <end position="750"/>
    </location>
</feature>
<comment type="function">
    <text evidence="15">Voltage-gated, high-affinity calcium channel that functions together with MID1 to mediate calcium entry into cells. Required during conditions of environmental stress.</text>
</comment>
<evidence type="ECO:0000259" key="22">
    <source>
        <dbReference type="PROSITE" id="PS50222"/>
    </source>
</evidence>
<dbReference type="Gene3D" id="1.10.287.70">
    <property type="match status" value="4"/>
</dbReference>
<keyword evidence="7 21" id="KW-0812">Transmembrane</keyword>
<feature type="compositionally biased region" description="Basic residues" evidence="20">
    <location>
        <begin position="180"/>
        <end position="191"/>
    </location>
</feature>
<dbReference type="FunFam" id="1.10.287.70:FF:000118">
    <property type="entry name" value="Calcium channel subunit Cch1"/>
    <property type="match status" value="1"/>
</dbReference>
<protein>
    <recommendedName>
        <fullName evidence="17">Calcium-channel protein CCH1</fullName>
    </recommendedName>
</protein>
<evidence type="ECO:0000256" key="18">
    <source>
        <dbReference type="PIRSR" id="PIRSR602077-1"/>
    </source>
</evidence>
<feature type="transmembrane region" description="Helical" evidence="21">
    <location>
        <begin position="906"/>
        <end position="931"/>
    </location>
</feature>
<feature type="region of interest" description="Disordered" evidence="20">
    <location>
        <begin position="1"/>
        <end position="105"/>
    </location>
</feature>
<dbReference type="EMBL" id="KN846957">
    <property type="protein sequence ID" value="KIW70127.1"/>
    <property type="molecule type" value="Genomic_DNA"/>
</dbReference>
<feature type="transmembrane region" description="Helical" evidence="21">
    <location>
        <begin position="991"/>
        <end position="1015"/>
    </location>
</feature>
<evidence type="ECO:0000256" key="15">
    <source>
        <dbReference type="ARBA" id="ARBA00057587"/>
    </source>
</evidence>
<feature type="region of interest" description="Disordered" evidence="20">
    <location>
        <begin position="274"/>
        <end position="313"/>
    </location>
</feature>
<keyword evidence="2" id="KW-0813">Transport</keyword>
<evidence type="ECO:0000256" key="3">
    <source>
        <dbReference type="ARBA" id="ARBA00022475"/>
    </source>
</evidence>
<keyword evidence="4" id="KW-0597">Phosphoprotein</keyword>
<feature type="transmembrane region" description="Helical" evidence="21">
    <location>
        <begin position="880"/>
        <end position="899"/>
    </location>
</feature>
<feature type="transmembrane region" description="Helical" evidence="21">
    <location>
        <begin position="790"/>
        <end position="811"/>
    </location>
</feature>
<keyword evidence="6 19" id="KW-0107">Calcium channel</keyword>
<evidence type="ECO:0000256" key="9">
    <source>
        <dbReference type="ARBA" id="ARBA00022882"/>
    </source>
</evidence>
<evidence type="ECO:0000256" key="4">
    <source>
        <dbReference type="ARBA" id="ARBA00022553"/>
    </source>
</evidence>
<dbReference type="Gene3D" id="1.10.238.10">
    <property type="entry name" value="EF-hand"/>
    <property type="match status" value="1"/>
</dbReference>
<dbReference type="PANTHER" id="PTHR45628:SF7">
    <property type="entry name" value="VOLTAGE-DEPENDENT CALCIUM CHANNEL TYPE A SUBUNIT ALPHA-1"/>
    <property type="match status" value="1"/>
</dbReference>
<dbReference type="GO" id="GO:0098703">
    <property type="term" value="P:calcium ion import across plasma membrane"/>
    <property type="evidence" value="ECO:0007669"/>
    <property type="project" value="TreeGrafter"/>
</dbReference>
<feature type="compositionally biased region" description="Acidic residues" evidence="20">
    <location>
        <begin position="2003"/>
        <end position="2012"/>
    </location>
</feature>
<evidence type="ECO:0000256" key="19">
    <source>
        <dbReference type="RuleBase" id="RU003808"/>
    </source>
</evidence>
<evidence type="ECO:0000256" key="5">
    <source>
        <dbReference type="ARBA" id="ARBA00022568"/>
    </source>
</evidence>
<comment type="subcellular location">
    <subcellularLocation>
        <location evidence="1">Cell membrane</location>
        <topology evidence="1">Multi-pass membrane protein</topology>
    </subcellularLocation>
    <subcellularLocation>
        <location evidence="19">Membrane</location>
        <topology evidence="19">Multi-pass membrane protein</topology>
    </subcellularLocation>
</comment>
<evidence type="ECO:0000256" key="17">
    <source>
        <dbReference type="ARBA" id="ARBA00067459"/>
    </source>
</evidence>
<dbReference type="InterPro" id="IPR050599">
    <property type="entry name" value="VDCC_alpha-1_subunit"/>
</dbReference>
<dbReference type="HOGENOM" id="CLU_000443_0_0_1"/>
<keyword evidence="14" id="KW-0407">Ion channel</keyword>
<evidence type="ECO:0000256" key="8">
    <source>
        <dbReference type="ARBA" id="ARBA00022837"/>
    </source>
</evidence>
<feature type="transmembrane region" description="Helical" evidence="21">
    <location>
        <begin position="1347"/>
        <end position="1374"/>
    </location>
</feature>
<dbReference type="STRING" id="5601.A0A0D2E738"/>
<feature type="transmembrane region" description="Helical" evidence="21">
    <location>
        <begin position="1471"/>
        <end position="1493"/>
    </location>
</feature>
<proteinExistence type="inferred from homology"/>
<sequence length="2135" mass="238850">MSSRDGTPPKAIGPQSIPLRDLSRPPDSGSDETEGLESANPGHKKRHSRTRSLLAGRWTPNYARLDDDDESPTRGGPSAASSQSVGISVRGEGGGSGSGREAPFEDLEGFAAATVGLDLQLPSTPPSVGLRRPNIITTAAEGDFHEVESPFSPPDTDTTPLTASRRPTSSFKTSSSISRGQRHDRQGKRSSVHWTDGESPSFVRGRASRLGDDLPTLDTGAGMHRKLSTGSGISRLSAPRAESGERSRSLSPSPSPMARANSMLREISQRVVNLSNDSDMVEQSIRRKSSVRQHRRPSTTSPAPPLPGIEDEEAQPHHANPLEKVPSAEVTTEPFTPFTPYASSTPVYHPNPLLGRTWGIFGPDNALRKWLCEILVHPLTEPLILVLIIAQTVLLAVNAASDAVYLQTRTKRWGSTGFDYAIFGLFVVYTLELIARTIVSGFISNPVQFSTINRSVGLKKAVLQKAHTLFAPQDARGEAMMTNDGPAQPSIVRSFTGLPEPGGPGHTKQQQRIRLARRAFLRHSFNRLDFVAVVSYWISFVMQISGVEDSKHVYVFNMLSCLRILRLLGLTAGTSIILRSLKKAAPLLVHVAFLIGFFWLIFGIVGVQSFKSSLRRTCVWVGDDGSGQNFTLNIAPDNIQFCGGYFDAATGDSMPWLKSDGSKGANHAKGYLCPQNSLCVESGNGPYNGTVSFDNIAQSLELVFVIISSNTFSDLLYYLTDSDYLAAALYFAAGIVVLSLWLVNLLVAVITSSFQIIREESKQSAFTADKIDAPLLDEDPKTKRSQLKKIYDKTHIIWVLIIVYDLVVQSLRSATQSATRESLIMNSESVVTFLLLLEIILRFLCDWRHFLHGKRNIVDLMLAIVTAVMQIPTIRNSGQLYAWLSIFQIARIYRVVLAVRVTRELVMVVFGNIIGLLNLILFVFLFTFLAAILASQLFRGDIPPADAAGELISVTFFDIWNSFIGMYQVFSSENWTTLMYNTTQFNNIWDTAWLSAIFFILWFVVSNLIVLNMFIAVIQESFDVSEDEKRLEQVKAFLRQKEMTGSASGNLSLAAVFKMGRESLRHRDALEYGSATVEQLLKEAVVKDFLDEQDQGLGRRTTSMHLDQIPTVKPGFLSKYWGRVTGLYGNREPNPFYSNATVSRANEDFDPRLVAQRVVATTENRRRAQRQYLQKHPKYNVSLFIFKPDNPIRKLCQYLVGPGRGSERVEGVSPYKPAWYAFSAFTYIAIVAMVILACITTPLYQRDYYLNNSLSITNWFVWTDLGFAALFTIEAAIKVIADGLFFTPHAYFRSVWGFIDGVVLITLWINVITAMFRDDGVSRAVGAFKALRALRLLNISDTARQTFYSVIIVGGYKVLAAAFVSMSLLIPFAILGVNLFNGKMEACNDGDFGYSALSNCVGEYNSTPFNWPVLAPRQVANPWFDFDDFGSALFILFQIVSQEGWVNVMWSGMSITGKGQQPQPFASNGNAVYFIVFNLLGAVFVLTLFISVFMRNYTEQTGVAFLTAEQRSWLELRKLLRQISPSKRSLGVQGNKWKKRCYDLSIQKRGMWQRFITIVLVFHLILLTVDFYPEPDWWSKLRQFIFLAVTLVLIANIVIRIVGLSWNRFRRSSWDMYSIFSVSGIFVTSLISLSTIDNRAFDQLQKLFLVSATFLLIPRNNQLDQLFKTAAASLPLIANLLATWFVLFLVFAIALTQAFGLTRFGENESNNVNFRTVPKALILLFRTSIGEGWNQIMEDFASIEPPFCVREDSFFASDCGSSGWARALFIAWNIISMYIFVSLFVSMIFESFSYVYQQSSGMSIVSRDEIRRYKQAWAEFDPNSTGFISKEQFPRLLGELSGIWQMRIYDGDFTVRAIKEDCSVQPGDPARPPGRVVDGMDLDKLAERIDQIPVREIQQRRARLNVFYQEVMLTADPDRGIPFTAVLFLLTHYNVITDSRSLRLEEFLRRRARLQRVQETIRRNTVVGFFDTLHWSRKFQKAVERRKSGRLVAPPSLPVPEIFIEDPDDEVESNSLTEPRDFTESRQSYTSKKQSVQLPPIDTSLPSGSSLRSMSPVDGSPASSPSRTRLGSVDTAYHGATRSSPTTPTLSHSRQNSHAGQLDGQGMMESFDNSAWGESLRRSFTTRVRSNSTRG</sequence>
<feature type="transmembrane region" description="Helical" evidence="21">
    <location>
        <begin position="857"/>
        <end position="874"/>
    </location>
</feature>
<comment type="similarity">
    <text evidence="16 19">Belongs to the calcium channel alpha-1 subunit (TC 1.A.1.11) family.</text>
</comment>
<dbReference type="Proteomes" id="UP000054266">
    <property type="component" value="Unassembled WGS sequence"/>
</dbReference>
<evidence type="ECO:0000313" key="23">
    <source>
        <dbReference type="EMBL" id="KIW70127.1"/>
    </source>
</evidence>
<keyword evidence="18" id="KW-0479">Metal-binding</keyword>
<keyword evidence="12 21" id="KW-0472">Membrane</keyword>
<dbReference type="GO" id="GO:0005891">
    <property type="term" value="C:voltage-gated calcium channel complex"/>
    <property type="evidence" value="ECO:0007669"/>
    <property type="project" value="InterPro"/>
</dbReference>
<evidence type="ECO:0000256" key="10">
    <source>
        <dbReference type="ARBA" id="ARBA00022989"/>
    </source>
</evidence>
<reference evidence="23 24" key="1">
    <citation type="submission" date="2015-01" db="EMBL/GenBank/DDBJ databases">
        <title>The Genome Sequence of Capronia semiimmersa CBS27337.</title>
        <authorList>
            <consortium name="The Broad Institute Genomics Platform"/>
            <person name="Cuomo C."/>
            <person name="de Hoog S."/>
            <person name="Gorbushina A."/>
            <person name="Stielow B."/>
            <person name="Teixiera M."/>
            <person name="Abouelleil A."/>
            <person name="Chapman S.B."/>
            <person name="Priest M."/>
            <person name="Young S.K."/>
            <person name="Wortman J."/>
            <person name="Nusbaum C."/>
            <person name="Birren B."/>
        </authorList>
    </citation>
    <scope>NUCLEOTIDE SEQUENCE [LARGE SCALE GENOMIC DNA]</scope>
    <source>
        <strain evidence="23 24">CBS 27337</strain>
    </source>
</reference>
<feature type="compositionally biased region" description="Polar residues" evidence="20">
    <location>
        <begin position="2081"/>
        <end position="2099"/>
    </location>
</feature>
<feature type="transmembrane region" description="Helical" evidence="21">
    <location>
        <begin position="530"/>
        <end position="547"/>
    </location>
</feature>
<feature type="region of interest" description="Disordered" evidence="20">
    <location>
        <begin position="118"/>
        <end position="258"/>
    </location>
</feature>
<evidence type="ECO:0000256" key="16">
    <source>
        <dbReference type="ARBA" id="ARBA00061395"/>
    </source>
</evidence>
<dbReference type="InterPro" id="IPR002077">
    <property type="entry name" value="VDCCAlpha1"/>
</dbReference>
<feature type="binding site" evidence="18">
    <location>
        <position position="1443"/>
    </location>
    <ligand>
        <name>Ca(2+)</name>
        <dbReference type="ChEBI" id="CHEBI:29108"/>
    </ligand>
</feature>
<feature type="transmembrane region" description="Helical" evidence="21">
    <location>
        <begin position="554"/>
        <end position="578"/>
    </location>
</feature>
<dbReference type="SUPFAM" id="SSF81324">
    <property type="entry name" value="Voltage-gated potassium channels"/>
    <property type="match status" value="4"/>
</dbReference>
<feature type="compositionally biased region" description="Basic residues" evidence="20">
    <location>
        <begin position="286"/>
        <end position="297"/>
    </location>
</feature>
<evidence type="ECO:0000256" key="20">
    <source>
        <dbReference type="SAM" id="MobiDB-lite"/>
    </source>
</evidence>
<evidence type="ECO:0000256" key="7">
    <source>
        <dbReference type="ARBA" id="ARBA00022692"/>
    </source>
</evidence>
<keyword evidence="3" id="KW-1003">Cell membrane</keyword>
<name>A0A0D2E738_9EURO</name>
<evidence type="ECO:0000256" key="14">
    <source>
        <dbReference type="ARBA" id="ARBA00023303"/>
    </source>
</evidence>
<feature type="transmembrane region" description="Helical" evidence="21">
    <location>
        <begin position="1584"/>
        <end position="1604"/>
    </location>
</feature>
<feature type="domain" description="EF-hand" evidence="22">
    <location>
        <begin position="1808"/>
        <end position="1843"/>
    </location>
</feature>
<dbReference type="PRINTS" id="PR00167">
    <property type="entry name" value="CACHANNEL"/>
</dbReference>
<evidence type="ECO:0000256" key="2">
    <source>
        <dbReference type="ARBA" id="ARBA00022448"/>
    </source>
</evidence>
<dbReference type="InterPro" id="IPR002048">
    <property type="entry name" value="EF_hand_dom"/>
</dbReference>
<dbReference type="FunFam" id="1.20.120.350:FF:000079">
    <property type="entry name" value="Calcium channel subunit Cch1"/>
    <property type="match status" value="1"/>
</dbReference>
<dbReference type="InterPro" id="IPR027359">
    <property type="entry name" value="Volt_channel_dom_sf"/>
</dbReference>
<dbReference type="Gene3D" id="1.20.120.350">
    <property type="entry name" value="Voltage-gated potassium channels. Chain C"/>
    <property type="match status" value="3"/>
</dbReference>
<feature type="transmembrane region" description="Helical" evidence="21">
    <location>
        <begin position="823"/>
        <end position="845"/>
    </location>
</feature>
<dbReference type="FunFam" id="1.20.120.350:FF:000098">
    <property type="entry name" value="Calcium channel subunit Cch1"/>
    <property type="match status" value="1"/>
</dbReference>
<keyword evidence="8 18" id="KW-0106">Calcium</keyword>
<feature type="transmembrane region" description="Helical" evidence="21">
    <location>
        <begin position="1256"/>
        <end position="1277"/>
    </location>
</feature>
<keyword evidence="24" id="KW-1185">Reference proteome</keyword>
<feature type="transmembrane region" description="Helical" evidence="21">
    <location>
        <begin position="1676"/>
        <end position="1695"/>
    </location>
</feature>
<feature type="transmembrane region" description="Helical" evidence="21">
    <location>
        <begin position="383"/>
        <end position="406"/>
    </location>
</feature>
<evidence type="ECO:0000256" key="1">
    <source>
        <dbReference type="ARBA" id="ARBA00004651"/>
    </source>
</evidence>
<evidence type="ECO:0000256" key="12">
    <source>
        <dbReference type="ARBA" id="ARBA00023136"/>
    </source>
</evidence>
<feature type="region of interest" description="Disordered" evidence="20">
    <location>
        <begin position="1997"/>
        <end position="2135"/>
    </location>
</feature>
<dbReference type="InterPro" id="IPR005821">
    <property type="entry name" value="Ion_trans_dom"/>
</dbReference>
<evidence type="ECO:0000256" key="11">
    <source>
        <dbReference type="ARBA" id="ARBA00023065"/>
    </source>
</evidence>
<feature type="compositionally biased region" description="Low complexity" evidence="20">
    <location>
        <begin position="154"/>
        <end position="179"/>
    </location>
</feature>
<keyword evidence="9 19" id="KW-0851">Voltage-gated channel</keyword>
<dbReference type="GO" id="GO:0005509">
    <property type="term" value="F:calcium ion binding"/>
    <property type="evidence" value="ECO:0007669"/>
    <property type="project" value="InterPro"/>
</dbReference>
<accession>A0A0D2E738</accession>
<evidence type="ECO:0000256" key="6">
    <source>
        <dbReference type="ARBA" id="ARBA00022673"/>
    </source>
</evidence>
<dbReference type="Pfam" id="PF00520">
    <property type="entry name" value="Ion_trans"/>
    <property type="match status" value="4"/>
</dbReference>
<feature type="transmembrane region" description="Helical" evidence="21">
    <location>
        <begin position="1616"/>
        <end position="1636"/>
    </location>
</feature>
<dbReference type="SUPFAM" id="SSF47473">
    <property type="entry name" value="EF-hand"/>
    <property type="match status" value="1"/>
</dbReference>
<feature type="transmembrane region" description="Helical" evidence="21">
    <location>
        <begin position="1297"/>
        <end position="1316"/>
    </location>
</feature>
<dbReference type="PANTHER" id="PTHR45628">
    <property type="entry name" value="VOLTAGE-DEPENDENT CALCIUM CHANNEL TYPE A SUBUNIT ALPHA-1"/>
    <property type="match status" value="1"/>
</dbReference>
<keyword evidence="13" id="KW-0325">Glycoprotein</keyword>
<feature type="compositionally biased region" description="Polar residues" evidence="20">
    <location>
        <begin position="2025"/>
        <end position="2037"/>
    </location>
</feature>
<dbReference type="InterPro" id="IPR011992">
    <property type="entry name" value="EF-hand-dom_pair"/>
</dbReference>
<dbReference type="FunFam" id="1.10.287.70:FF:000093">
    <property type="entry name" value="Calcium channel subunit Cch1"/>
    <property type="match status" value="1"/>
</dbReference>
<feature type="transmembrane region" description="Helical" evidence="21">
    <location>
        <begin position="1767"/>
        <end position="1789"/>
    </location>
</feature>
<gene>
    <name evidence="23" type="ORF">PV04_02428</name>
</gene>
<evidence type="ECO:0000313" key="24">
    <source>
        <dbReference type="Proteomes" id="UP000054266"/>
    </source>
</evidence>